<reference evidence="3" key="1">
    <citation type="submission" date="2016-10" db="EMBL/GenBank/DDBJ databases">
        <title>Comparative genomics uncovers the prolific and rare metabolic potential of the cyanobacterial genus Moorea.</title>
        <authorList>
            <person name="Leao T."/>
            <person name="Castelao G."/>
            <person name="Korobeynikov A."/>
            <person name="Monroe E.A."/>
            <person name="Podell S."/>
            <person name="Glukhov E."/>
            <person name="Allen E."/>
            <person name="Gerwick W.H."/>
            <person name="Gerwick L."/>
        </authorList>
    </citation>
    <scope>NUCLEOTIDE SEQUENCE [LARGE SCALE GENOMIC DNA]</scope>
    <source>
        <strain evidence="3">JHB</strain>
    </source>
</reference>
<sequence length="104" mass="11455">MTGSPHHAMTGSLPRSGEIRNTTDGDGQLVSIQLAFSYQRVAYQRVAYQLMGYAQATPTAYGLQMVLLEVLSACRVSAFSFQLLNKTANHLFNLSYFHKAPQVA</sequence>
<dbReference type="EMBL" id="CP017708">
    <property type="protein sequence ID" value="AOY84358.1"/>
    <property type="molecule type" value="Genomic_DNA"/>
</dbReference>
<dbReference type="Proteomes" id="UP000176944">
    <property type="component" value="Chromosome"/>
</dbReference>
<dbReference type="AlphaFoldDB" id="A0A1D9G9Q7"/>
<protein>
    <submittedName>
        <fullName evidence="2">Uncharacterized protein</fullName>
    </submittedName>
</protein>
<feature type="region of interest" description="Disordered" evidence="1">
    <location>
        <begin position="1"/>
        <end position="24"/>
    </location>
</feature>
<accession>A0A1D9G9Q7</accession>
<gene>
    <name evidence="2" type="ORF">BJP36_34975</name>
</gene>
<organism evidence="2 3">
    <name type="scientific">Moorena producens (strain JHB)</name>
    <dbReference type="NCBI Taxonomy" id="1454205"/>
    <lineage>
        <taxon>Bacteria</taxon>
        <taxon>Bacillati</taxon>
        <taxon>Cyanobacteriota</taxon>
        <taxon>Cyanophyceae</taxon>
        <taxon>Coleofasciculales</taxon>
        <taxon>Coleofasciculaceae</taxon>
        <taxon>Moorena</taxon>
    </lineage>
</organism>
<evidence type="ECO:0000313" key="2">
    <source>
        <dbReference type="EMBL" id="AOY84358.1"/>
    </source>
</evidence>
<evidence type="ECO:0000256" key="1">
    <source>
        <dbReference type="SAM" id="MobiDB-lite"/>
    </source>
</evidence>
<name>A0A1D9G9Q7_MOOP1</name>
<proteinExistence type="predicted"/>
<evidence type="ECO:0000313" key="3">
    <source>
        <dbReference type="Proteomes" id="UP000176944"/>
    </source>
</evidence>